<dbReference type="KEGG" id="pcor:KS4_17330"/>
<dbReference type="InterPro" id="IPR025943">
    <property type="entry name" value="Sigma_54_int_dom_ATP-bd_2"/>
</dbReference>
<sequence>MNTKDENPTAQILVVDDEVGHAEVMAEGLRRLGHVCTIVHDLPSAKDELSHGQFDLIVTDLSMDGEKDGLDVLAEARKTQNNAETIMVTAHGDVPTAKAAIKGGAFDFIEKPIDLDVLRTLCSNAINTVFLRDENTSLRQRIDEHYGFEGIIGHSPAIRNLIQTMRQVAPSNIPVLITGESGTGKELVAQALHNNSKRAKKQFVPLNCAGLSESILEDELFGHVRGAFTGADREREGRFEYANNGTLFLDEVGDMPLPMQAKLLRVLESGEVVRLGSNKVLHVDVRLISATNRDLTNKVKEGTFREDLYFRIKGVELHLPSLRERREDIPLLVSHYANQFAQQLEKPAPEIAEDLNMMLMQFDWPGNVRQLINVVQNMVIINTENRLDPQHLPQEIKQALGSDSSSDTTSSIINDSAGLRLDQIEKQAIRNALRINAGNREQAAKMLGIGERTLYRKLKEYGLK</sequence>
<dbReference type="PROSITE" id="PS00676">
    <property type="entry name" value="SIGMA54_INTERACT_2"/>
    <property type="match status" value="1"/>
</dbReference>
<dbReference type="GO" id="GO:0005524">
    <property type="term" value="F:ATP binding"/>
    <property type="evidence" value="ECO:0007669"/>
    <property type="project" value="UniProtKB-KW"/>
</dbReference>
<keyword evidence="2" id="KW-0067">ATP-binding</keyword>
<keyword evidence="10" id="KW-1185">Reference proteome</keyword>
<dbReference type="SUPFAM" id="SSF52172">
    <property type="entry name" value="CheY-like"/>
    <property type="match status" value="1"/>
</dbReference>
<keyword evidence="4 9" id="KW-0238">DNA-binding</keyword>
<dbReference type="Pfam" id="PF25601">
    <property type="entry name" value="AAA_lid_14"/>
    <property type="match status" value="1"/>
</dbReference>
<dbReference type="InterPro" id="IPR009057">
    <property type="entry name" value="Homeodomain-like_sf"/>
</dbReference>
<organism evidence="9 10">
    <name type="scientific">Poriferisphaera corsica</name>
    <dbReference type="NCBI Taxonomy" id="2528020"/>
    <lineage>
        <taxon>Bacteria</taxon>
        <taxon>Pseudomonadati</taxon>
        <taxon>Planctomycetota</taxon>
        <taxon>Phycisphaerae</taxon>
        <taxon>Phycisphaerales</taxon>
        <taxon>Phycisphaeraceae</taxon>
        <taxon>Poriferisphaera</taxon>
    </lineage>
</organism>
<dbReference type="InterPro" id="IPR058031">
    <property type="entry name" value="AAA_lid_NorR"/>
</dbReference>
<dbReference type="InterPro" id="IPR011006">
    <property type="entry name" value="CheY-like_superfamily"/>
</dbReference>
<dbReference type="PROSITE" id="PS50045">
    <property type="entry name" value="SIGMA54_INTERACT_4"/>
    <property type="match status" value="1"/>
</dbReference>
<evidence type="ECO:0000256" key="2">
    <source>
        <dbReference type="ARBA" id="ARBA00022840"/>
    </source>
</evidence>
<dbReference type="PROSITE" id="PS00675">
    <property type="entry name" value="SIGMA54_INTERACT_1"/>
    <property type="match status" value="1"/>
</dbReference>
<dbReference type="InterPro" id="IPR003593">
    <property type="entry name" value="AAA+_ATPase"/>
</dbReference>
<evidence type="ECO:0000256" key="5">
    <source>
        <dbReference type="ARBA" id="ARBA00023163"/>
    </source>
</evidence>
<dbReference type="Gene3D" id="1.10.10.60">
    <property type="entry name" value="Homeodomain-like"/>
    <property type="match status" value="1"/>
</dbReference>
<evidence type="ECO:0000259" key="7">
    <source>
        <dbReference type="PROSITE" id="PS50045"/>
    </source>
</evidence>
<dbReference type="Pfam" id="PF00158">
    <property type="entry name" value="Sigma54_activat"/>
    <property type="match status" value="1"/>
</dbReference>
<feature type="modified residue" description="4-aspartylphosphate" evidence="6">
    <location>
        <position position="60"/>
    </location>
</feature>
<evidence type="ECO:0000313" key="9">
    <source>
        <dbReference type="EMBL" id="QDU33677.1"/>
    </source>
</evidence>
<name>A0A517YTY8_9BACT</name>
<feature type="domain" description="Response regulatory" evidence="8">
    <location>
        <begin position="11"/>
        <end position="126"/>
    </location>
</feature>
<dbReference type="Gene3D" id="3.40.50.2300">
    <property type="match status" value="1"/>
</dbReference>
<evidence type="ECO:0000256" key="3">
    <source>
        <dbReference type="ARBA" id="ARBA00023015"/>
    </source>
</evidence>
<dbReference type="InterPro" id="IPR025944">
    <property type="entry name" value="Sigma_54_int_dom_CS"/>
</dbReference>
<reference evidence="9 10" key="1">
    <citation type="submission" date="2019-02" db="EMBL/GenBank/DDBJ databases">
        <title>Deep-cultivation of Planctomycetes and their phenomic and genomic characterization uncovers novel biology.</title>
        <authorList>
            <person name="Wiegand S."/>
            <person name="Jogler M."/>
            <person name="Boedeker C."/>
            <person name="Pinto D."/>
            <person name="Vollmers J."/>
            <person name="Rivas-Marin E."/>
            <person name="Kohn T."/>
            <person name="Peeters S.H."/>
            <person name="Heuer A."/>
            <person name="Rast P."/>
            <person name="Oberbeckmann S."/>
            <person name="Bunk B."/>
            <person name="Jeske O."/>
            <person name="Meyerdierks A."/>
            <person name="Storesund J.E."/>
            <person name="Kallscheuer N."/>
            <person name="Luecker S."/>
            <person name="Lage O.M."/>
            <person name="Pohl T."/>
            <person name="Merkel B.J."/>
            <person name="Hornburger P."/>
            <person name="Mueller R.-W."/>
            <person name="Bruemmer F."/>
            <person name="Labrenz M."/>
            <person name="Spormann A.M."/>
            <person name="Op den Camp H."/>
            <person name="Overmann J."/>
            <person name="Amann R."/>
            <person name="Jetten M.S.M."/>
            <person name="Mascher T."/>
            <person name="Medema M.H."/>
            <person name="Devos D.P."/>
            <person name="Kaster A.-K."/>
            <person name="Ovreas L."/>
            <person name="Rohde M."/>
            <person name="Galperin M.Y."/>
            <person name="Jogler C."/>
        </authorList>
    </citation>
    <scope>NUCLEOTIDE SEQUENCE [LARGE SCALE GENOMIC DNA]</scope>
    <source>
        <strain evidence="9 10">KS4</strain>
    </source>
</reference>
<keyword evidence="1" id="KW-0547">Nucleotide-binding</keyword>
<keyword evidence="6" id="KW-0597">Phosphoprotein</keyword>
<dbReference type="Proteomes" id="UP000317369">
    <property type="component" value="Chromosome"/>
</dbReference>
<dbReference type="SUPFAM" id="SSF52540">
    <property type="entry name" value="P-loop containing nucleoside triphosphate hydrolases"/>
    <property type="match status" value="1"/>
</dbReference>
<dbReference type="Gene3D" id="3.40.50.300">
    <property type="entry name" value="P-loop containing nucleotide triphosphate hydrolases"/>
    <property type="match status" value="1"/>
</dbReference>
<protein>
    <submittedName>
        <fullName evidence="9">DNA-binding transcriptional response regulator</fullName>
    </submittedName>
</protein>
<dbReference type="PRINTS" id="PR01590">
    <property type="entry name" value="HTHFIS"/>
</dbReference>
<dbReference type="CDD" id="cd00009">
    <property type="entry name" value="AAA"/>
    <property type="match status" value="1"/>
</dbReference>
<dbReference type="PANTHER" id="PTHR32071:SF57">
    <property type="entry name" value="C4-DICARBOXYLATE TRANSPORT TRANSCRIPTIONAL REGULATORY PROTEIN DCTD"/>
    <property type="match status" value="1"/>
</dbReference>
<dbReference type="FunFam" id="3.40.50.300:FF:000006">
    <property type="entry name" value="DNA-binding transcriptional regulator NtrC"/>
    <property type="match status" value="1"/>
</dbReference>
<dbReference type="Pfam" id="PF00072">
    <property type="entry name" value="Response_reg"/>
    <property type="match status" value="1"/>
</dbReference>
<dbReference type="PROSITE" id="PS50110">
    <property type="entry name" value="RESPONSE_REGULATORY"/>
    <property type="match status" value="1"/>
</dbReference>
<dbReference type="OrthoDB" id="9807827at2"/>
<evidence type="ECO:0000256" key="1">
    <source>
        <dbReference type="ARBA" id="ARBA00022741"/>
    </source>
</evidence>
<evidence type="ECO:0000256" key="6">
    <source>
        <dbReference type="PROSITE-ProRule" id="PRU00169"/>
    </source>
</evidence>
<evidence type="ECO:0000313" key="10">
    <source>
        <dbReference type="Proteomes" id="UP000317369"/>
    </source>
</evidence>
<dbReference type="PANTHER" id="PTHR32071">
    <property type="entry name" value="TRANSCRIPTIONAL REGULATORY PROTEIN"/>
    <property type="match status" value="1"/>
</dbReference>
<keyword evidence="3" id="KW-0805">Transcription regulation</keyword>
<gene>
    <name evidence="9" type="ORF">KS4_17330</name>
</gene>
<evidence type="ECO:0000256" key="4">
    <source>
        <dbReference type="ARBA" id="ARBA00023125"/>
    </source>
</evidence>
<dbReference type="PROSITE" id="PS00688">
    <property type="entry name" value="SIGMA54_INTERACT_3"/>
    <property type="match status" value="1"/>
</dbReference>
<dbReference type="GO" id="GO:0043565">
    <property type="term" value="F:sequence-specific DNA binding"/>
    <property type="evidence" value="ECO:0007669"/>
    <property type="project" value="InterPro"/>
</dbReference>
<proteinExistence type="predicted"/>
<dbReference type="InterPro" id="IPR027417">
    <property type="entry name" value="P-loop_NTPase"/>
</dbReference>
<dbReference type="AlphaFoldDB" id="A0A517YTY8"/>
<dbReference type="Gene3D" id="1.10.8.60">
    <property type="match status" value="1"/>
</dbReference>
<dbReference type="SMART" id="SM00382">
    <property type="entry name" value="AAA"/>
    <property type="match status" value="1"/>
</dbReference>
<dbReference type="InterPro" id="IPR025662">
    <property type="entry name" value="Sigma_54_int_dom_ATP-bd_1"/>
</dbReference>
<feature type="domain" description="Sigma-54 factor interaction" evidence="7">
    <location>
        <begin position="151"/>
        <end position="380"/>
    </location>
</feature>
<evidence type="ECO:0000259" key="8">
    <source>
        <dbReference type="PROSITE" id="PS50110"/>
    </source>
</evidence>
<accession>A0A517YTY8</accession>
<dbReference type="InterPro" id="IPR002078">
    <property type="entry name" value="Sigma_54_int"/>
</dbReference>
<dbReference type="InterPro" id="IPR001789">
    <property type="entry name" value="Sig_transdc_resp-reg_receiver"/>
</dbReference>
<dbReference type="InterPro" id="IPR002197">
    <property type="entry name" value="HTH_Fis"/>
</dbReference>
<dbReference type="RefSeq" id="WP_145076907.1">
    <property type="nucleotide sequence ID" value="NZ_CP036425.1"/>
</dbReference>
<dbReference type="GO" id="GO:0000160">
    <property type="term" value="P:phosphorelay signal transduction system"/>
    <property type="evidence" value="ECO:0007669"/>
    <property type="project" value="InterPro"/>
</dbReference>
<dbReference type="EMBL" id="CP036425">
    <property type="protein sequence ID" value="QDU33677.1"/>
    <property type="molecule type" value="Genomic_DNA"/>
</dbReference>
<dbReference type="SMART" id="SM00448">
    <property type="entry name" value="REC"/>
    <property type="match status" value="1"/>
</dbReference>
<keyword evidence="5" id="KW-0804">Transcription</keyword>
<dbReference type="Pfam" id="PF02954">
    <property type="entry name" value="HTH_8"/>
    <property type="match status" value="1"/>
</dbReference>
<dbReference type="SUPFAM" id="SSF46689">
    <property type="entry name" value="Homeodomain-like"/>
    <property type="match status" value="1"/>
</dbReference>
<dbReference type="GO" id="GO:0006355">
    <property type="term" value="P:regulation of DNA-templated transcription"/>
    <property type="evidence" value="ECO:0007669"/>
    <property type="project" value="InterPro"/>
</dbReference>